<keyword evidence="1" id="KW-0472">Membrane</keyword>
<evidence type="ECO:0000256" key="1">
    <source>
        <dbReference type="SAM" id="Phobius"/>
    </source>
</evidence>
<reference evidence="3" key="1">
    <citation type="submission" date="2021-08" db="EMBL/GenBank/DDBJ databases">
        <title>Comparative analyses of Brucepasteria parasyntrophica and Teretinema zuelzerae.</title>
        <authorList>
            <person name="Song Y."/>
            <person name="Brune A."/>
        </authorList>
    </citation>
    <scope>NUCLEOTIDE SEQUENCE</scope>
    <source>
        <strain evidence="3">DSM 1903</strain>
    </source>
</reference>
<evidence type="ECO:0000259" key="2">
    <source>
        <dbReference type="PROSITE" id="PS51178"/>
    </source>
</evidence>
<dbReference type="InterPro" id="IPR005543">
    <property type="entry name" value="PASTA_dom"/>
</dbReference>
<sequence length="348" mass="37768">MKFQLSDLRIDFDELVRKYNENSRIIIGTALAVLLAAAGTGVAVFFLALRPAEKVMVPDIRGKDLPVALIEMQNRELYPKIQLRYSDNPHDKGTILEQQPSPGSIVKAGRRINLVVSRGVIVDRVENYLGQNIDELKIHLQALFSSSANPLLSVAEPLMYRYSAEAAGTILEQDPPPDTPITAPVKLTLAVSRGPQNDQAKVPDVTGLTIRQVLAAMEESQVLFDFTARAPEGDETAGTVVSQMPAGGSTVTTWTRVPAVVAMPAKSPDGKVYGILAENLPVYPYPFQIRIDAVSPQGERKPLVSLKHPGGPLTVPYALEEGTVLVLNILNKEAASFEVRAEQTEAAE</sequence>
<keyword evidence="1" id="KW-1133">Transmembrane helix</keyword>
<evidence type="ECO:0000313" key="4">
    <source>
        <dbReference type="Proteomes" id="UP001198163"/>
    </source>
</evidence>
<feature type="domain" description="PASTA" evidence="2">
    <location>
        <begin position="51"/>
        <end position="118"/>
    </location>
</feature>
<protein>
    <submittedName>
        <fullName evidence="3">PASTA domain-containing protein</fullName>
    </submittedName>
</protein>
<dbReference type="Gene3D" id="3.30.10.20">
    <property type="match status" value="3"/>
</dbReference>
<dbReference type="RefSeq" id="WP_230753370.1">
    <property type="nucleotide sequence ID" value="NZ_JAINWA010000001.1"/>
</dbReference>
<keyword evidence="1" id="KW-0812">Transmembrane</keyword>
<proteinExistence type="predicted"/>
<dbReference type="Proteomes" id="UP001198163">
    <property type="component" value="Unassembled WGS sequence"/>
</dbReference>
<comment type="caution">
    <text evidence="3">The sequence shown here is derived from an EMBL/GenBank/DDBJ whole genome shotgun (WGS) entry which is preliminary data.</text>
</comment>
<dbReference type="SMART" id="SM00740">
    <property type="entry name" value="PASTA"/>
    <property type="match status" value="3"/>
</dbReference>
<feature type="transmembrane region" description="Helical" evidence="1">
    <location>
        <begin position="25"/>
        <end position="49"/>
    </location>
</feature>
<keyword evidence="4" id="KW-1185">Reference proteome</keyword>
<name>A0AAE3EHC8_9SPIR</name>
<dbReference type="AlphaFoldDB" id="A0AAE3EHC8"/>
<gene>
    <name evidence="3" type="ORF">K7J14_03960</name>
</gene>
<dbReference type="PROSITE" id="PS51178">
    <property type="entry name" value="PASTA"/>
    <property type="match status" value="2"/>
</dbReference>
<evidence type="ECO:0000313" key="3">
    <source>
        <dbReference type="EMBL" id="MCD1653853.1"/>
    </source>
</evidence>
<dbReference type="CDD" id="cd06577">
    <property type="entry name" value="PASTA_pknB"/>
    <property type="match status" value="2"/>
</dbReference>
<accession>A0AAE3EHC8</accession>
<dbReference type="EMBL" id="JAINWA010000001">
    <property type="protein sequence ID" value="MCD1653853.1"/>
    <property type="molecule type" value="Genomic_DNA"/>
</dbReference>
<organism evidence="3 4">
    <name type="scientific">Teretinema zuelzerae</name>
    <dbReference type="NCBI Taxonomy" id="156"/>
    <lineage>
        <taxon>Bacteria</taxon>
        <taxon>Pseudomonadati</taxon>
        <taxon>Spirochaetota</taxon>
        <taxon>Spirochaetia</taxon>
        <taxon>Spirochaetales</taxon>
        <taxon>Treponemataceae</taxon>
        <taxon>Teretinema</taxon>
    </lineage>
</organism>
<dbReference type="Pfam" id="PF03793">
    <property type="entry name" value="PASTA"/>
    <property type="match status" value="2"/>
</dbReference>
<feature type="domain" description="PASTA" evidence="2">
    <location>
        <begin position="196"/>
        <end position="278"/>
    </location>
</feature>